<sequence length="285" mass="31687">PSDFNFISDFYSRSRLHHISAWKWELTEFVNALQKQSSGVFPGREKLKKMKAGRSALVVTDTGNMSVLSSPRHQSCIMHVDMDCFFVSVGIRNRPDLKGKPVAVTSNRGTGRAPLRPGANPQLEWQYYQNKILRGKAGTRSDQTSVPRVSTPGFFAAAPEPYSAVSLLIDHLEFGNSPFPDSRMQMWVLSSDFSSRPCTYSMCPSGLSGFDEQSSPLPSREDGVSLHFPRTSHEAAHSARGGIVPCRTVDRVSPPRAENFARLPRQAAGSRDHGQRSHQQRHFSL</sequence>
<reference evidence="3" key="1">
    <citation type="submission" date="2006-07" db="EMBL/GenBank/DDBJ databases">
        <title>Estimating probability of parentage in U.S. beef and dairy cattle with single nucleotide polymorphisms.</title>
        <authorList>
            <person name="Heaton M.P."/>
            <person name="Clawson M.L."/>
            <person name="Snelling W.M."/>
            <person name="Keele J.W."/>
            <person name="Harhay G.P."/>
            <person name="Wiedmann R.T."/>
            <person name="Bennett G.L."/>
            <person name="Smith T.P.L."/>
            <person name="Freking B.A."/>
            <person name="Van Tassell C.P."/>
            <person name="Sonstegard T.S."/>
            <person name="Gasbarre L.C."/>
            <person name="Moore S.S."/>
            <person name="Murdoch B."/>
            <person name="McKay S.D."/>
            <person name="Kalbfleisch T."/>
            <person name="Laegreid W.W."/>
        </authorList>
    </citation>
    <scope>NUCLEOTIDE SEQUENCE</scope>
</reference>
<name>Q0PGJ8_BOVIN</name>
<feature type="non-terminal residue" evidence="3">
    <location>
        <position position="1"/>
    </location>
</feature>
<dbReference type="GO" id="GO:0006281">
    <property type="term" value="P:DNA repair"/>
    <property type="evidence" value="ECO:0007669"/>
    <property type="project" value="InterPro"/>
</dbReference>
<proteinExistence type="predicted"/>
<evidence type="ECO:0000313" key="3">
    <source>
        <dbReference type="EMBL" id="ABG65735.1"/>
    </source>
</evidence>
<evidence type="ECO:0000256" key="1">
    <source>
        <dbReference type="SAM" id="MobiDB-lite"/>
    </source>
</evidence>
<dbReference type="InterPro" id="IPR043502">
    <property type="entry name" value="DNA/RNA_pol_sf"/>
</dbReference>
<protein>
    <submittedName>
        <fullName evidence="3">AIBO80</fullName>
    </submittedName>
</protein>
<dbReference type="Gene3D" id="3.30.70.270">
    <property type="match status" value="1"/>
</dbReference>
<organism evidence="3">
    <name type="scientific">Bos taurus</name>
    <name type="common">Bovine</name>
    <dbReference type="NCBI Taxonomy" id="9913"/>
    <lineage>
        <taxon>Eukaryota</taxon>
        <taxon>Metazoa</taxon>
        <taxon>Chordata</taxon>
        <taxon>Craniata</taxon>
        <taxon>Vertebrata</taxon>
        <taxon>Euteleostomi</taxon>
        <taxon>Mammalia</taxon>
        <taxon>Eutheria</taxon>
        <taxon>Laurasiatheria</taxon>
        <taxon>Artiodactyla</taxon>
        <taxon>Ruminantia</taxon>
        <taxon>Pecora</taxon>
        <taxon>Bovidae</taxon>
        <taxon>Bovinae</taxon>
        <taxon>Bos</taxon>
    </lineage>
</organism>
<feature type="region of interest" description="Disordered" evidence="1">
    <location>
        <begin position="255"/>
        <end position="285"/>
    </location>
</feature>
<dbReference type="FunFam" id="3.30.70.270:FF:000010">
    <property type="entry name" value="DNA repair protein REV1"/>
    <property type="match status" value="1"/>
</dbReference>
<dbReference type="SUPFAM" id="SSF56672">
    <property type="entry name" value="DNA/RNA polymerases"/>
    <property type="match status" value="1"/>
</dbReference>
<feature type="compositionally biased region" description="Basic residues" evidence="1">
    <location>
        <begin position="276"/>
        <end position="285"/>
    </location>
</feature>
<dbReference type="Pfam" id="PF00817">
    <property type="entry name" value="IMS"/>
    <property type="match status" value="1"/>
</dbReference>
<dbReference type="Gene3D" id="6.10.250.1490">
    <property type="match status" value="1"/>
</dbReference>
<dbReference type="EMBL" id="DQ837644">
    <property type="protein sequence ID" value="ABG65735.1"/>
    <property type="molecule type" value="Genomic_DNA"/>
</dbReference>
<dbReference type="PANTHER" id="PTHR45990">
    <property type="entry name" value="DNA REPAIR PROTEIN REV1"/>
    <property type="match status" value="1"/>
</dbReference>
<accession>Q0PGJ8</accession>
<dbReference type="PROSITE" id="PS50173">
    <property type="entry name" value="UMUC"/>
    <property type="match status" value="1"/>
</dbReference>
<dbReference type="PANTHER" id="PTHR45990:SF1">
    <property type="entry name" value="DNA REPAIR PROTEIN REV1"/>
    <property type="match status" value="1"/>
</dbReference>
<evidence type="ECO:0000259" key="2">
    <source>
        <dbReference type="PROSITE" id="PS50173"/>
    </source>
</evidence>
<dbReference type="AlphaFoldDB" id="Q0PGJ8"/>
<dbReference type="InterPro" id="IPR043128">
    <property type="entry name" value="Rev_trsase/Diguanyl_cyclase"/>
</dbReference>
<feature type="domain" description="UmuC" evidence="2">
    <location>
        <begin position="77"/>
        <end position="109"/>
    </location>
</feature>
<feature type="non-terminal residue" evidence="3">
    <location>
        <position position="285"/>
    </location>
</feature>
<dbReference type="InterPro" id="IPR001126">
    <property type="entry name" value="UmuC"/>
</dbReference>